<sequence>MTLGQSDLQLKDREGNIIRLPSSGREVDAERFHPLSVTCTWGCRILPGNIGKVFRKEVGACCIPPSNGTLSKATGRSRDCLKRW</sequence>
<reference evidence="1 2" key="1">
    <citation type="submission" date="2019-05" db="EMBL/GenBank/DDBJ databases">
        <title>Another draft genome of Portunus trituberculatus and its Hox gene families provides insights of decapod evolution.</title>
        <authorList>
            <person name="Jeong J.-H."/>
            <person name="Song I."/>
            <person name="Kim S."/>
            <person name="Choi T."/>
            <person name="Kim D."/>
            <person name="Ryu S."/>
            <person name="Kim W."/>
        </authorList>
    </citation>
    <scope>NUCLEOTIDE SEQUENCE [LARGE SCALE GENOMIC DNA]</scope>
    <source>
        <tissue evidence="1">Muscle</tissue>
    </source>
</reference>
<keyword evidence="2" id="KW-1185">Reference proteome</keyword>
<protein>
    <submittedName>
        <fullName evidence="1">Uncharacterized protein</fullName>
    </submittedName>
</protein>
<name>A0A5B7FCM7_PORTR</name>
<evidence type="ECO:0000313" key="1">
    <source>
        <dbReference type="EMBL" id="MPC42868.1"/>
    </source>
</evidence>
<proteinExistence type="predicted"/>
<gene>
    <name evidence="1" type="ORF">E2C01_036499</name>
</gene>
<organism evidence="1 2">
    <name type="scientific">Portunus trituberculatus</name>
    <name type="common">Swimming crab</name>
    <name type="synonym">Neptunus trituberculatus</name>
    <dbReference type="NCBI Taxonomy" id="210409"/>
    <lineage>
        <taxon>Eukaryota</taxon>
        <taxon>Metazoa</taxon>
        <taxon>Ecdysozoa</taxon>
        <taxon>Arthropoda</taxon>
        <taxon>Crustacea</taxon>
        <taxon>Multicrustacea</taxon>
        <taxon>Malacostraca</taxon>
        <taxon>Eumalacostraca</taxon>
        <taxon>Eucarida</taxon>
        <taxon>Decapoda</taxon>
        <taxon>Pleocyemata</taxon>
        <taxon>Brachyura</taxon>
        <taxon>Eubrachyura</taxon>
        <taxon>Portunoidea</taxon>
        <taxon>Portunidae</taxon>
        <taxon>Portuninae</taxon>
        <taxon>Portunus</taxon>
    </lineage>
</organism>
<dbReference type="AlphaFoldDB" id="A0A5B7FCM7"/>
<comment type="caution">
    <text evidence="1">The sequence shown here is derived from an EMBL/GenBank/DDBJ whole genome shotgun (WGS) entry which is preliminary data.</text>
</comment>
<accession>A0A5B7FCM7</accession>
<dbReference type="EMBL" id="VSRR010005599">
    <property type="protein sequence ID" value="MPC42868.1"/>
    <property type="molecule type" value="Genomic_DNA"/>
</dbReference>
<evidence type="ECO:0000313" key="2">
    <source>
        <dbReference type="Proteomes" id="UP000324222"/>
    </source>
</evidence>
<dbReference type="Proteomes" id="UP000324222">
    <property type="component" value="Unassembled WGS sequence"/>
</dbReference>